<dbReference type="Pfam" id="PF04811">
    <property type="entry name" value="Sec23_trunk"/>
    <property type="match status" value="1"/>
</dbReference>
<dbReference type="InterPro" id="IPR037550">
    <property type="entry name" value="Sec23_C"/>
</dbReference>
<evidence type="ECO:0000259" key="16">
    <source>
        <dbReference type="Pfam" id="PF00626"/>
    </source>
</evidence>
<name>A0ABP0E9A9_9ASCO</name>
<dbReference type="InterPro" id="IPR036465">
    <property type="entry name" value="vWFA_dom_sf"/>
</dbReference>
<evidence type="ECO:0000256" key="15">
    <source>
        <dbReference type="RuleBase" id="RU365030"/>
    </source>
</evidence>
<comment type="function">
    <text evidence="14 15">Component of the coat protein complex II (COPII) which promotes the formation of transport vesicles from the endoplasmic reticulum (ER). The coat has two main functions, the physical deformation of the endoplasmic reticulum membrane into vesicles and the selection of cargo molecules.</text>
</comment>
<evidence type="ECO:0000259" key="20">
    <source>
        <dbReference type="Pfam" id="PF08033"/>
    </source>
</evidence>
<dbReference type="Gene3D" id="1.20.120.730">
    <property type="entry name" value="Sec23/Sec24 helical domain"/>
    <property type="match status" value="1"/>
</dbReference>
<evidence type="ECO:0000256" key="12">
    <source>
        <dbReference type="ARBA" id="ARBA00023136"/>
    </source>
</evidence>
<protein>
    <recommendedName>
        <fullName evidence="15">Protein transport protein SEC23</fullName>
    </recommendedName>
</protein>
<gene>
    <name evidence="21" type="primary">SEC23</name>
    <name evidence="21" type="ORF">CAAN4_C08306</name>
</gene>
<dbReference type="Gene3D" id="2.30.30.380">
    <property type="entry name" value="Zn-finger domain of Sec23/24"/>
    <property type="match status" value="1"/>
</dbReference>
<dbReference type="SUPFAM" id="SSF82754">
    <property type="entry name" value="C-terminal, gelsolin-like domain of Sec23/24"/>
    <property type="match status" value="1"/>
</dbReference>
<keyword evidence="4 15" id="KW-0813">Transport</keyword>
<feature type="domain" description="Sec23/Sec24 beta-sandwich" evidence="20">
    <location>
        <begin position="406"/>
        <end position="510"/>
    </location>
</feature>
<keyword evidence="7 15" id="KW-0256">Endoplasmic reticulum</keyword>
<evidence type="ECO:0000256" key="1">
    <source>
        <dbReference type="ARBA" id="ARBA00004299"/>
    </source>
</evidence>
<dbReference type="InterPro" id="IPR029006">
    <property type="entry name" value="ADF-H/Gelsolin-like_dom_sf"/>
</dbReference>
<evidence type="ECO:0000256" key="14">
    <source>
        <dbReference type="ARBA" id="ARBA00025471"/>
    </source>
</evidence>
<evidence type="ECO:0000313" key="21">
    <source>
        <dbReference type="EMBL" id="CAK7900646.1"/>
    </source>
</evidence>
<dbReference type="SUPFAM" id="SSF53300">
    <property type="entry name" value="vWA-like"/>
    <property type="match status" value="1"/>
</dbReference>
<feature type="domain" description="Zinc finger Sec23/Sec24-type" evidence="17">
    <location>
        <begin position="56"/>
        <end position="90"/>
    </location>
</feature>
<evidence type="ECO:0000256" key="9">
    <source>
        <dbReference type="ARBA" id="ARBA00022892"/>
    </source>
</evidence>
<evidence type="ECO:0000256" key="2">
    <source>
        <dbReference type="ARBA" id="ARBA00004397"/>
    </source>
</evidence>
<dbReference type="Pfam" id="PF00626">
    <property type="entry name" value="Gelsolin"/>
    <property type="match status" value="1"/>
</dbReference>
<dbReference type="InterPro" id="IPR006896">
    <property type="entry name" value="Sec23/24_trunk_dom"/>
</dbReference>
<dbReference type="Pfam" id="PF04815">
    <property type="entry name" value="Sec23_helical"/>
    <property type="match status" value="1"/>
</dbReference>
<dbReference type="InterPro" id="IPR037364">
    <property type="entry name" value="Sec23"/>
</dbReference>
<evidence type="ECO:0000256" key="3">
    <source>
        <dbReference type="ARBA" id="ARBA00009210"/>
    </source>
</evidence>
<comment type="similarity">
    <text evidence="3 15">Belongs to the SEC23/SEC24 family. SEC23 subfamily.</text>
</comment>
<dbReference type="Gene3D" id="3.40.50.410">
    <property type="entry name" value="von Willebrand factor, type A domain"/>
    <property type="match status" value="1"/>
</dbReference>
<dbReference type="InterPro" id="IPR006900">
    <property type="entry name" value="Sec23/24_helical_dom"/>
</dbReference>
<evidence type="ECO:0000256" key="13">
    <source>
        <dbReference type="ARBA" id="ARBA00023329"/>
    </source>
</evidence>
<keyword evidence="10 15" id="KW-0653">Protein transport</keyword>
<dbReference type="SUPFAM" id="SSF81811">
    <property type="entry name" value="Helical domain of Sec23/24"/>
    <property type="match status" value="1"/>
</dbReference>
<evidence type="ECO:0000259" key="19">
    <source>
        <dbReference type="Pfam" id="PF04815"/>
    </source>
</evidence>
<dbReference type="PANTHER" id="PTHR11141">
    <property type="entry name" value="PROTEIN TRANSPORT PROTEIN SEC23"/>
    <property type="match status" value="1"/>
</dbReference>
<dbReference type="InterPro" id="IPR036174">
    <property type="entry name" value="Znf_Sec23_Sec24_sf"/>
</dbReference>
<keyword evidence="13 15" id="KW-0968">Cytoplasmic vesicle</keyword>
<dbReference type="Proteomes" id="UP001497600">
    <property type="component" value="Chromosome C"/>
</dbReference>
<feature type="domain" description="Sec23/Sec24 helical" evidence="19">
    <location>
        <begin position="524"/>
        <end position="631"/>
    </location>
</feature>
<evidence type="ECO:0000313" key="22">
    <source>
        <dbReference type="Proteomes" id="UP001497600"/>
    </source>
</evidence>
<keyword evidence="11 15" id="KW-0333">Golgi apparatus</keyword>
<dbReference type="Pfam" id="PF08033">
    <property type="entry name" value="Sec23_BS"/>
    <property type="match status" value="1"/>
</dbReference>
<dbReference type="PANTHER" id="PTHR11141:SF0">
    <property type="entry name" value="PROTEIN TRANSPORT PROTEIN SEC23"/>
    <property type="match status" value="1"/>
</dbReference>
<keyword evidence="8 15" id="KW-0862">Zinc</keyword>
<dbReference type="InterPro" id="IPR007123">
    <property type="entry name" value="Gelsolin-like_dom"/>
</dbReference>
<keyword evidence="9 15" id="KW-0931">ER-Golgi transport</keyword>
<dbReference type="InterPro" id="IPR012990">
    <property type="entry name" value="Beta-sandwich_Sec23_24"/>
</dbReference>
<evidence type="ECO:0000256" key="6">
    <source>
        <dbReference type="ARBA" id="ARBA00022723"/>
    </source>
</evidence>
<evidence type="ECO:0000256" key="7">
    <source>
        <dbReference type="ARBA" id="ARBA00022824"/>
    </source>
</evidence>
<dbReference type="SUPFAM" id="SSF81995">
    <property type="entry name" value="beta-sandwich domain of Sec23/24"/>
    <property type="match status" value="1"/>
</dbReference>
<keyword evidence="6 15" id="KW-0479">Metal-binding</keyword>
<dbReference type="InterPro" id="IPR006895">
    <property type="entry name" value="Znf_Sec23_Sec24"/>
</dbReference>
<dbReference type="InterPro" id="IPR036180">
    <property type="entry name" value="Gelsolin-like_dom_sf"/>
</dbReference>
<dbReference type="SUPFAM" id="SSF82919">
    <property type="entry name" value="Zn-finger domain of Sec23/24"/>
    <property type="match status" value="1"/>
</dbReference>
<sequence length="783" mass="86878">MDFEQREDIDGVRCSWNQVPRSALQHQRNVVPLGMLYTPMNHGVEVTQAPAEAMTTCRQCQAFLNPYCRVDGTGATWTCAMCGFHNRLTPGQTIPLQATTVEYATGRSSRVPPVYVYVVDTCFEGDEDLKAFQALTDSVFESMRSLPEDALVGFISYGQNVQVHEVVAGATGVQKNWVFNGAKEYTLEEVSQNLGILDSSLRNKQPSAAPAGDSIFGVVGQRFLSPVATAEYQLDTIIQTLRNNAFPHCTKTQRLNRCTGAALNVASLLLRAVIGATNTIGGQILAYVGGACTYGPGMIVSQSLKDPIRSHHDIERQNTQIVQNAVGFNKPLTHEARKFYGTIAERLVAMGISVTLLIGSYDQVGLFEMEAICNRTGGDLVMCDSFDSTIFKQSARMVVSTTQLCLNATLEVRVGDSLGIQGLLGNATAIPSAKRENRFISQSIAKLGLGQSGTNCWKCCNVGPQSTYAIYLEKRDSTTVGQTYVQFIFHYQSPEDGQLRLRVTTIPLQIVQDNDIAAMEYGFDQETSLVLIARDLVHRLQAQEAKDPQTKVGSEDVVTLLDKRLIDFCARFAVYNKGDVNSFRLSTTYQMLPQFMYHLRRSQLVKVFNNSPDETSYVRHLFLHEDLTNSLTMIQPTLMSYDIDNYSGGEPEPVLLDSQSLSPGRILLLDTFFQVLIFHGSRVAQWRKAGYHEQEEYAYFKEFLEAPKSAAMQLLIERFPLPRFIDCDEGGSQARFLMAKLNPSTNYASHPNNGYGSGVKDVLTDDVSLQSFMEQVQKKVVAK</sequence>
<dbReference type="CDD" id="cd11287">
    <property type="entry name" value="Sec23_C"/>
    <property type="match status" value="1"/>
</dbReference>
<organism evidence="21 22">
    <name type="scientific">[Candida] anglica</name>
    <dbReference type="NCBI Taxonomy" id="148631"/>
    <lineage>
        <taxon>Eukaryota</taxon>
        <taxon>Fungi</taxon>
        <taxon>Dikarya</taxon>
        <taxon>Ascomycota</taxon>
        <taxon>Saccharomycotina</taxon>
        <taxon>Pichiomycetes</taxon>
        <taxon>Debaryomycetaceae</taxon>
        <taxon>Kurtzmaniella</taxon>
    </lineage>
</organism>
<evidence type="ECO:0000256" key="11">
    <source>
        <dbReference type="ARBA" id="ARBA00023034"/>
    </source>
</evidence>
<evidence type="ECO:0000256" key="8">
    <source>
        <dbReference type="ARBA" id="ARBA00022833"/>
    </source>
</evidence>
<evidence type="ECO:0000256" key="10">
    <source>
        <dbReference type="ARBA" id="ARBA00022927"/>
    </source>
</evidence>
<evidence type="ECO:0000259" key="18">
    <source>
        <dbReference type="Pfam" id="PF04811"/>
    </source>
</evidence>
<keyword evidence="5 15" id="KW-0963">Cytoplasm</keyword>
<evidence type="ECO:0000256" key="4">
    <source>
        <dbReference type="ARBA" id="ARBA00022448"/>
    </source>
</evidence>
<evidence type="ECO:0000256" key="5">
    <source>
        <dbReference type="ARBA" id="ARBA00022490"/>
    </source>
</evidence>
<dbReference type="Pfam" id="PF04810">
    <property type="entry name" value="zf-Sec23_Sec24"/>
    <property type="match status" value="1"/>
</dbReference>
<proteinExistence type="inferred from homology"/>
<keyword evidence="22" id="KW-1185">Reference proteome</keyword>
<evidence type="ECO:0000259" key="17">
    <source>
        <dbReference type="Pfam" id="PF04810"/>
    </source>
</evidence>
<reference evidence="21 22" key="1">
    <citation type="submission" date="2024-01" db="EMBL/GenBank/DDBJ databases">
        <authorList>
            <consortium name="Genoscope - CEA"/>
            <person name="William W."/>
        </authorList>
    </citation>
    <scope>NUCLEOTIDE SEQUENCE [LARGE SCALE GENOMIC DNA]</scope>
    <source>
        <strain evidence="21 22">29B2s-10</strain>
    </source>
</reference>
<keyword evidence="12 15" id="KW-0472">Membrane</keyword>
<comment type="subcellular location">
    <subcellularLocation>
        <location evidence="15">Cytoplasm</location>
    </subcellularLocation>
    <subcellularLocation>
        <location evidence="1 15">Cytoplasmic vesicle</location>
        <location evidence="1 15">COPII-coated vesicle membrane</location>
        <topology evidence="1 15">Peripheral membrane protein</topology>
        <orientation evidence="1 15">Cytoplasmic side</orientation>
    </subcellularLocation>
    <subcellularLocation>
        <location evidence="2 15">Endoplasmic reticulum membrane</location>
        <topology evidence="2 15">Peripheral membrane protein</topology>
        <orientation evidence="2 15">Cytoplasmic side</orientation>
    </subcellularLocation>
    <subcellularLocation>
        <location evidence="15">Golgi apparatus membrane</location>
        <topology evidence="15">Peripheral membrane protein</topology>
        <orientation evidence="15">Cytoplasmic side</orientation>
    </subcellularLocation>
</comment>
<accession>A0ABP0E9A9</accession>
<dbReference type="Gene3D" id="2.60.40.1670">
    <property type="entry name" value="beta-sandwich domain of Sec23/24"/>
    <property type="match status" value="1"/>
</dbReference>
<dbReference type="InterPro" id="IPR036175">
    <property type="entry name" value="Sec23/24_helical_dom_sf"/>
</dbReference>
<feature type="domain" description="Gelsolin-like" evidence="16">
    <location>
        <begin position="650"/>
        <end position="737"/>
    </location>
</feature>
<feature type="domain" description="Sec23/Sec24 trunk" evidence="18">
    <location>
        <begin position="111"/>
        <end position="395"/>
    </location>
</feature>
<dbReference type="Gene3D" id="3.40.20.10">
    <property type="entry name" value="Severin"/>
    <property type="match status" value="1"/>
</dbReference>
<dbReference type="EMBL" id="OZ004255">
    <property type="protein sequence ID" value="CAK7900646.1"/>
    <property type="molecule type" value="Genomic_DNA"/>
</dbReference>